<feature type="transmembrane region" description="Helical" evidence="5">
    <location>
        <begin position="144"/>
        <end position="165"/>
    </location>
</feature>
<comment type="subcellular location">
    <subcellularLocation>
        <location evidence="1">Membrane</location>
        <topology evidence="1">Multi-pass membrane protein</topology>
    </subcellularLocation>
</comment>
<sequence length="393" mass="41015">MNFRDDAIELDLKKARFALKAIFLVCGIGISSWAPMVPYTKDRLGLDDGRMGVLLLFLGAGAIILMPISGWLISKIGSLKTMIGSAIVMSVALPLLLLMDSSVAMAAMLFVFGAGLGSIDVAMNAHGVQIQNLSEKPIMSSIHGFFSVGGLVGPLAIGLLIKLGITPLMAAISVSGLMMLIVLTQFRFLMDAATEVKVNRRFAPEKSEESSGGASWLNAQVLFLGAMCFAVFLAEGAMLDWSAIFLRDNRGVEEALSGVGYAAFSVAMAVMRLVGDKVVSKLDTKTVVSGGAFVGVAGFALIVGTPWLIGAFVGFVLVGIGAANIVPVFFSEGGRLKNVPSSVALAAITSMGYAGQLAGPAILGFIAQQTSLSIAFGFTGFLLLLVAIAYGRK</sequence>
<proteinExistence type="predicted"/>
<dbReference type="InterPro" id="IPR051788">
    <property type="entry name" value="MFS_Transporter"/>
</dbReference>
<gene>
    <name evidence="7" type="ORF">FHS57_002266</name>
</gene>
<dbReference type="CDD" id="cd17393">
    <property type="entry name" value="MFS_MosC_like"/>
    <property type="match status" value="1"/>
</dbReference>
<evidence type="ECO:0000256" key="4">
    <source>
        <dbReference type="ARBA" id="ARBA00023136"/>
    </source>
</evidence>
<feature type="transmembrane region" description="Helical" evidence="5">
    <location>
        <begin position="79"/>
        <end position="97"/>
    </location>
</feature>
<feature type="transmembrane region" description="Helical" evidence="5">
    <location>
        <begin position="51"/>
        <end position="72"/>
    </location>
</feature>
<feature type="transmembrane region" description="Helical" evidence="5">
    <location>
        <begin position="342"/>
        <end position="366"/>
    </location>
</feature>
<dbReference type="Proteomes" id="UP000541352">
    <property type="component" value="Unassembled WGS sequence"/>
</dbReference>
<dbReference type="GO" id="GO:0022857">
    <property type="term" value="F:transmembrane transporter activity"/>
    <property type="evidence" value="ECO:0007669"/>
    <property type="project" value="InterPro"/>
</dbReference>
<dbReference type="Pfam" id="PF07690">
    <property type="entry name" value="MFS_1"/>
    <property type="match status" value="1"/>
</dbReference>
<evidence type="ECO:0000256" key="3">
    <source>
        <dbReference type="ARBA" id="ARBA00022989"/>
    </source>
</evidence>
<evidence type="ECO:0000256" key="2">
    <source>
        <dbReference type="ARBA" id="ARBA00022692"/>
    </source>
</evidence>
<accession>A0A7W6EQC3</accession>
<keyword evidence="2 5" id="KW-0812">Transmembrane</keyword>
<dbReference type="InterPro" id="IPR011701">
    <property type="entry name" value="MFS"/>
</dbReference>
<dbReference type="PANTHER" id="PTHR23514">
    <property type="entry name" value="BYPASS OF STOP CODON PROTEIN 6"/>
    <property type="match status" value="1"/>
</dbReference>
<dbReference type="GO" id="GO:0016020">
    <property type="term" value="C:membrane"/>
    <property type="evidence" value="ECO:0007669"/>
    <property type="project" value="UniProtKB-SubCell"/>
</dbReference>
<dbReference type="EMBL" id="JACIBY010000004">
    <property type="protein sequence ID" value="MBB3838261.1"/>
    <property type="molecule type" value="Genomic_DNA"/>
</dbReference>
<keyword evidence="8" id="KW-1185">Reference proteome</keyword>
<feature type="transmembrane region" description="Helical" evidence="5">
    <location>
        <begin position="286"/>
        <end position="303"/>
    </location>
</feature>
<evidence type="ECO:0000259" key="6">
    <source>
        <dbReference type="PROSITE" id="PS50850"/>
    </source>
</evidence>
<name>A0A7W6EQC3_9BACT</name>
<dbReference type="InterPro" id="IPR036259">
    <property type="entry name" value="MFS_trans_sf"/>
</dbReference>
<evidence type="ECO:0000313" key="7">
    <source>
        <dbReference type="EMBL" id="MBB3838261.1"/>
    </source>
</evidence>
<feature type="transmembrane region" description="Helical" evidence="5">
    <location>
        <begin position="103"/>
        <end position="123"/>
    </location>
</feature>
<dbReference type="SUPFAM" id="SSF103473">
    <property type="entry name" value="MFS general substrate transporter"/>
    <property type="match status" value="1"/>
</dbReference>
<feature type="transmembrane region" description="Helical" evidence="5">
    <location>
        <begin position="309"/>
        <end position="330"/>
    </location>
</feature>
<evidence type="ECO:0000256" key="5">
    <source>
        <dbReference type="SAM" id="Phobius"/>
    </source>
</evidence>
<keyword evidence="4 5" id="KW-0472">Membrane</keyword>
<reference evidence="7 8" key="1">
    <citation type="submission" date="2020-08" db="EMBL/GenBank/DDBJ databases">
        <title>Genomic Encyclopedia of Type Strains, Phase IV (KMG-IV): sequencing the most valuable type-strain genomes for metagenomic binning, comparative biology and taxonomic classification.</title>
        <authorList>
            <person name="Goeker M."/>
        </authorList>
    </citation>
    <scope>NUCLEOTIDE SEQUENCE [LARGE SCALE GENOMIC DNA]</scope>
    <source>
        <strain evidence="7 8">DSM 17976</strain>
    </source>
</reference>
<feature type="transmembrane region" description="Helical" evidence="5">
    <location>
        <begin position="254"/>
        <end position="274"/>
    </location>
</feature>
<dbReference type="RefSeq" id="WP_183973544.1">
    <property type="nucleotide sequence ID" value="NZ_JACIBY010000004.1"/>
</dbReference>
<feature type="transmembrane region" description="Helical" evidence="5">
    <location>
        <begin position="211"/>
        <end position="234"/>
    </location>
</feature>
<evidence type="ECO:0000313" key="8">
    <source>
        <dbReference type="Proteomes" id="UP000541352"/>
    </source>
</evidence>
<evidence type="ECO:0000256" key="1">
    <source>
        <dbReference type="ARBA" id="ARBA00004141"/>
    </source>
</evidence>
<feature type="domain" description="Major facilitator superfamily (MFS) profile" evidence="6">
    <location>
        <begin position="15"/>
        <end position="393"/>
    </location>
</feature>
<feature type="transmembrane region" description="Helical" evidence="5">
    <location>
        <begin position="21"/>
        <end position="39"/>
    </location>
</feature>
<comment type="caution">
    <text evidence="7">The sequence shown here is derived from an EMBL/GenBank/DDBJ whole genome shotgun (WGS) entry which is preliminary data.</text>
</comment>
<feature type="transmembrane region" description="Helical" evidence="5">
    <location>
        <begin position="372"/>
        <end position="391"/>
    </location>
</feature>
<dbReference type="PANTHER" id="PTHR23514:SF13">
    <property type="entry name" value="INNER MEMBRANE PROTEIN YBJJ"/>
    <property type="match status" value="1"/>
</dbReference>
<dbReference type="Gene3D" id="1.20.1250.20">
    <property type="entry name" value="MFS general substrate transporter like domains"/>
    <property type="match status" value="2"/>
</dbReference>
<dbReference type="AlphaFoldDB" id="A0A7W6EQC3"/>
<organism evidence="7 8">
    <name type="scientific">Runella defluvii</name>
    <dbReference type="NCBI Taxonomy" id="370973"/>
    <lineage>
        <taxon>Bacteria</taxon>
        <taxon>Pseudomonadati</taxon>
        <taxon>Bacteroidota</taxon>
        <taxon>Cytophagia</taxon>
        <taxon>Cytophagales</taxon>
        <taxon>Spirosomataceae</taxon>
        <taxon>Runella</taxon>
    </lineage>
</organism>
<feature type="transmembrane region" description="Helical" evidence="5">
    <location>
        <begin position="171"/>
        <end position="190"/>
    </location>
</feature>
<dbReference type="PROSITE" id="PS50850">
    <property type="entry name" value="MFS"/>
    <property type="match status" value="1"/>
</dbReference>
<keyword evidence="3 5" id="KW-1133">Transmembrane helix</keyword>
<dbReference type="InterPro" id="IPR020846">
    <property type="entry name" value="MFS_dom"/>
</dbReference>
<protein>
    <submittedName>
        <fullName evidence="7">Fucose permease</fullName>
    </submittedName>
</protein>